<dbReference type="AlphaFoldDB" id="A0A9E7D826"/>
<dbReference type="InterPro" id="IPR006342">
    <property type="entry name" value="FkbM_mtfrase"/>
</dbReference>
<dbReference type="Gene3D" id="3.40.50.150">
    <property type="entry name" value="Vaccinia Virus protein VP39"/>
    <property type="match status" value="1"/>
</dbReference>
<dbReference type="GO" id="GO:0032259">
    <property type="term" value="P:methylation"/>
    <property type="evidence" value="ECO:0007669"/>
    <property type="project" value="UniProtKB-KW"/>
</dbReference>
<dbReference type="PANTHER" id="PTHR34203:SF15">
    <property type="entry name" value="SLL1173 PROTEIN"/>
    <property type="match status" value="1"/>
</dbReference>
<keyword evidence="2" id="KW-0489">Methyltransferase</keyword>
<dbReference type="EMBL" id="CP083239">
    <property type="protein sequence ID" value="UOK72936.1"/>
    <property type="molecule type" value="Genomic_DNA"/>
</dbReference>
<evidence type="ECO:0000313" key="2">
    <source>
        <dbReference type="EMBL" id="UOK72936.1"/>
    </source>
</evidence>
<dbReference type="SUPFAM" id="SSF53335">
    <property type="entry name" value="S-adenosyl-L-methionine-dependent methyltransferases"/>
    <property type="match status" value="1"/>
</dbReference>
<accession>A0A9E7D826</accession>
<organism evidence="2 3">
    <name type="scientific">Ancylobacter polymorphus</name>
    <dbReference type="NCBI Taxonomy" id="223390"/>
    <lineage>
        <taxon>Bacteria</taxon>
        <taxon>Pseudomonadati</taxon>
        <taxon>Pseudomonadota</taxon>
        <taxon>Alphaproteobacteria</taxon>
        <taxon>Hyphomicrobiales</taxon>
        <taxon>Xanthobacteraceae</taxon>
        <taxon>Ancylobacter</taxon>
    </lineage>
</organism>
<sequence>MGMLDVLRTQGWLRFVSKAPRRVRRVVVRKINKLFNRNIVRSFYGVFLTENGNDATFRFCVNGTYGTFYSNYLREIDYPFIFVDIGANQGLYSLIAAQNPYCERAVSLEPVSETFRLLTANIRANGLAGMIVALNCGLSSENARVKIRLKPGHSGAASLHNTFAGTEGVEEIQISTAAILEPYLAPGLPLVVKIDTEGHEHVVIGELARSRFADRVISVFYEVDVAWADPENLKAGLRAMGFDHFHPIRGGTHYDVMATRQGGGSAECRAA</sequence>
<evidence type="ECO:0000313" key="3">
    <source>
        <dbReference type="Proteomes" id="UP000831684"/>
    </source>
</evidence>
<dbReference type="PANTHER" id="PTHR34203">
    <property type="entry name" value="METHYLTRANSFERASE, FKBM FAMILY PROTEIN"/>
    <property type="match status" value="1"/>
</dbReference>
<dbReference type="RefSeq" id="WP_244450629.1">
    <property type="nucleotide sequence ID" value="NZ_CP083239.1"/>
</dbReference>
<dbReference type="GO" id="GO:0008168">
    <property type="term" value="F:methyltransferase activity"/>
    <property type="evidence" value="ECO:0007669"/>
    <property type="project" value="UniProtKB-KW"/>
</dbReference>
<gene>
    <name evidence="2" type="ORF">K9D25_09670</name>
</gene>
<dbReference type="InterPro" id="IPR029063">
    <property type="entry name" value="SAM-dependent_MTases_sf"/>
</dbReference>
<reference evidence="2" key="1">
    <citation type="submission" date="2021-09" db="EMBL/GenBank/DDBJ databases">
        <title>Network and meta-omics reveal the key degrader and cooperation patterns in an efficient 1,4-dioxane-degrading microbial community.</title>
        <authorList>
            <person name="Dai C."/>
        </authorList>
    </citation>
    <scope>NUCLEOTIDE SEQUENCE</scope>
    <source>
        <strain evidence="2">ZM13</strain>
    </source>
</reference>
<feature type="domain" description="Methyltransferase FkbM" evidence="1">
    <location>
        <begin position="84"/>
        <end position="241"/>
    </location>
</feature>
<evidence type="ECO:0000259" key="1">
    <source>
        <dbReference type="Pfam" id="PF05050"/>
    </source>
</evidence>
<proteinExistence type="predicted"/>
<dbReference type="KEGG" id="apol:K9D25_09670"/>
<keyword evidence="2" id="KW-0808">Transferase</keyword>
<dbReference type="Proteomes" id="UP000831684">
    <property type="component" value="Chromosome"/>
</dbReference>
<dbReference type="InterPro" id="IPR052514">
    <property type="entry name" value="SAM-dependent_MTase"/>
</dbReference>
<dbReference type="NCBIfam" id="TIGR01444">
    <property type="entry name" value="fkbM_fam"/>
    <property type="match status" value="1"/>
</dbReference>
<protein>
    <submittedName>
        <fullName evidence="2">FkbM family methyltransferase</fullName>
    </submittedName>
</protein>
<dbReference type="Pfam" id="PF05050">
    <property type="entry name" value="Methyltransf_21"/>
    <property type="match status" value="1"/>
</dbReference>
<name>A0A9E7D826_9HYPH</name>